<dbReference type="Pfam" id="PF25989">
    <property type="entry name" value="YknX_C"/>
    <property type="match status" value="1"/>
</dbReference>
<dbReference type="RefSeq" id="WP_191253747.1">
    <property type="nucleotide sequence ID" value="NZ_BNCI01000002.1"/>
</dbReference>
<keyword evidence="7" id="KW-1185">Reference proteome</keyword>
<reference evidence="6" key="2">
    <citation type="submission" date="2020-09" db="EMBL/GenBank/DDBJ databases">
        <authorList>
            <person name="Sun Q."/>
            <person name="Kim S."/>
        </authorList>
    </citation>
    <scope>NUCLEOTIDE SEQUENCE</scope>
    <source>
        <strain evidence="6">KCTC 42590</strain>
    </source>
</reference>
<dbReference type="Pfam" id="PF25973">
    <property type="entry name" value="BSH_CzcB"/>
    <property type="match status" value="1"/>
</dbReference>
<dbReference type="InterPro" id="IPR058637">
    <property type="entry name" value="YknX-like_C"/>
</dbReference>
<dbReference type="GO" id="GO:0015562">
    <property type="term" value="F:efflux transmembrane transporter activity"/>
    <property type="evidence" value="ECO:0007669"/>
    <property type="project" value="TreeGrafter"/>
</dbReference>
<dbReference type="AlphaFoldDB" id="A0A919AXK5"/>
<accession>A0A919AXK5</accession>
<dbReference type="InterPro" id="IPR006143">
    <property type="entry name" value="RND_pump_MFP"/>
</dbReference>
<dbReference type="Proteomes" id="UP000630923">
    <property type="component" value="Unassembled WGS sequence"/>
</dbReference>
<dbReference type="Gene3D" id="1.10.287.470">
    <property type="entry name" value="Helix hairpin bin"/>
    <property type="match status" value="1"/>
</dbReference>
<keyword evidence="3" id="KW-0732">Signal</keyword>
<evidence type="ECO:0000259" key="5">
    <source>
        <dbReference type="Pfam" id="PF25989"/>
    </source>
</evidence>
<feature type="chain" id="PRO_5037666151" evidence="3">
    <location>
        <begin position="37"/>
        <end position="380"/>
    </location>
</feature>
<keyword evidence="2" id="KW-0175">Coiled coil</keyword>
<dbReference type="SUPFAM" id="SSF111369">
    <property type="entry name" value="HlyD-like secretion proteins"/>
    <property type="match status" value="1"/>
</dbReference>
<name>A0A919AXK5_9PROT</name>
<dbReference type="EMBL" id="BNCI01000002">
    <property type="protein sequence ID" value="GHF29949.1"/>
    <property type="molecule type" value="Genomic_DNA"/>
</dbReference>
<evidence type="ECO:0000256" key="3">
    <source>
        <dbReference type="SAM" id="SignalP"/>
    </source>
</evidence>
<reference evidence="6" key="1">
    <citation type="journal article" date="2014" name="Int. J. Syst. Evol. Microbiol.">
        <title>Complete genome sequence of Corynebacterium casei LMG S-19264T (=DSM 44701T), isolated from a smear-ripened cheese.</title>
        <authorList>
            <consortium name="US DOE Joint Genome Institute (JGI-PGF)"/>
            <person name="Walter F."/>
            <person name="Albersmeier A."/>
            <person name="Kalinowski J."/>
            <person name="Ruckert C."/>
        </authorList>
    </citation>
    <scope>NUCLEOTIDE SEQUENCE</scope>
    <source>
        <strain evidence="6">KCTC 42590</strain>
    </source>
</reference>
<evidence type="ECO:0000313" key="6">
    <source>
        <dbReference type="EMBL" id="GHF29949.1"/>
    </source>
</evidence>
<protein>
    <submittedName>
        <fullName evidence="6">Hemolysin D</fullName>
    </submittedName>
</protein>
<evidence type="ECO:0000256" key="2">
    <source>
        <dbReference type="SAM" id="Coils"/>
    </source>
</evidence>
<evidence type="ECO:0000256" key="1">
    <source>
        <dbReference type="ARBA" id="ARBA00009477"/>
    </source>
</evidence>
<dbReference type="GO" id="GO:1990281">
    <property type="term" value="C:efflux pump complex"/>
    <property type="evidence" value="ECO:0007669"/>
    <property type="project" value="TreeGrafter"/>
</dbReference>
<organism evidence="6 7">
    <name type="scientific">Kordiimonas sediminis</name>
    <dbReference type="NCBI Taxonomy" id="1735581"/>
    <lineage>
        <taxon>Bacteria</taxon>
        <taxon>Pseudomonadati</taxon>
        <taxon>Pseudomonadota</taxon>
        <taxon>Alphaproteobacteria</taxon>
        <taxon>Kordiimonadales</taxon>
        <taxon>Kordiimonadaceae</taxon>
        <taxon>Kordiimonas</taxon>
    </lineage>
</organism>
<proteinExistence type="inferred from homology"/>
<evidence type="ECO:0000313" key="7">
    <source>
        <dbReference type="Proteomes" id="UP000630923"/>
    </source>
</evidence>
<dbReference type="PANTHER" id="PTHR30469">
    <property type="entry name" value="MULTIDRUG RESISTANCE PROTEIN MDTA"/>
    <property type="match status" value="1"/>
</dbReference>
<dbReference type="PANTHER" id="PTHR30469:SF15">
    <property type="entry name" value="HLYD FAMILY OF SECRETION PROTEINS"/>
    <property type="match status" value="1"/>
</dbReference>
<gene>
    <name evidence="6" type="ORF">GCM10017044_26580</name>
</gene>
<dbReference type="Gene3D" id="2.40.50.100">
    <property type="match status" value="1"/>
</dbReference>
<comment type="caution">
    <text evidence="6">The sequence shown here is derived from an EMBL/GenBank/DDBJ whole genome shotgun (WGS) entry which is preliminary data.</text>
</comment>
<feature type="domain" description="CzcB-like barrel-sandwich hybrid" evidence="4">
    <location>
        <begin position="74"/>
        <end position="212"/>
    </location>
</feature>
<evidence type="ECO:0000259" key="4">
    <source>
        <dbReference type="Pfam" id="PF25973"/>
    </source>
</evidence>
<dbReference type="Gene3D" id="2.40.420.20">
    <property type="match status" value="1"/>
</dbReference>
<comment type="similarity">
    <text evidence="1">Belongs to the membrane fusion protein (MFP) (TC 8.A.1) family.</text>
</comment>
<feature type="domain" description="YknX-like C-terminal permuted SH3-like" evidence="5">
    <location>
        <begin position="293"/>
        <end position="361"/>
    </location>
</feature>
<sequence>MTIHSVTTTKKQKYIKGLVFALGCSAVMGTLSPVSAQQGGGQPSALVEVSTASKENMAPQVYVPGTVISKNDSRVAAEIAGRVIWVAPEGTQLKEGDVIATIDDSSILLTKGRNEAQVKRLEARIEYLKADLKRFEELAETSHTPVSRVEEARSTLVMTEQELAQARIAVKQSEVDLARTKVRAPFPGRVVERLAQAGEYSAPGRQIVRLVDTEHLEISARAPVNLSATLNDGQNVMVQDNNVFTDTRIRAIVPVGDGLSRAMEIRVNVPAGKRYAVGSALQVGLPKSAPEEVIAVPRDALVLRTDGTYVFRVDAESKAERLRVTTGAASGNRVAVLGGIENGDRVIVRGGERLRPGQSVELKGETGAVSVADAARATGD</sequence>
<feature type="coiled-coil region" evidence="2">
    <location>
        <begin position="111"/>
        <end position="169"/>
    </location>
</feature>
<dbReference type="NCBIfam" id="TIGR01730">
    <property type="entry name" value="RND_mfp"/>
    <property type="match status" value="1"/>
</dbReference>
<feature type="signal peptide" evidence="3">
    <location>
        <begin position="1"/>
        <end position="36"/>
    </location>
</feature>
<dbReference type="Gene3D" id="2.40.30.170">
    <property type="match status" value="1"/>
</dbReference>
<dbReference type="InterPro" id="IPR058647">
    <property type="entry name" value="BSH_CzcB-like"/>
</dbReference>